<evidence type="ECO:0000313" key="1">
    <source>
        <dbReference type="EMBL" id="CAG8669260.1"/>
    </source>
</evidence>
<organism evidence="1 2">
    <name type="scientific">Gigaspora margarita</name>
    <dbReference type="NCBI Taxonomy" id="4874"/>
    <lineage>
        <taxon>Eukaryota</taxon>
        <taxon>Fungi</taxon>
        <taxon>Fungi incertae sedis</taxon>
        <taxon>Mucoromycota</taxon>
        <taxon>Glomeromycotina</taxon>
        <taxon>Glomeromycetes</taxon>
        <taxon>Diversisporales</taxon>
        <taxon>Gigasporaceae</taxon>
        <taxon>Gigaspora</taxon>
    </lineage>
</organism>
<accession>A0ABN7UVE0</accession>
<dbReference type="EMBL" id="CAJVQB010005755">
    <property type="protein sequence ID" value="CAG8669260.1"/>
    <property type="molecule type" value="Genomic_DNA"/>
</dbReference>
<sequence length="85" mass="9702">MARQVVLERAYIVRIADEDGQEWPHSFFLRVNGQSFLHQYMQMSGQGISYGPPIMRNQWDNLGSQGAFGSYFWGQTAQNSALQNS</sequence>
<dbReference type="Proteomes" id="UP000789901">
    <property type="component" value="Unassembled WGS sequence"/>
</dbReference>
<gene>
    <name evidence="1" type="ORF">GMARGA_LOCUS10325</name>
</gene>
<comment type="caution">
    <text evidence="1">The sequence shown here is derived from an EMBL/GenBank/DDBJ whole genome shotgun (WGS) entry which is preliminary data.</text>
</comment>
<reference evidence="1 2" key="1">
    <citation type="submission" date="2021-06" db="EMBL/GenBank/DDBJ databases">
        <authorList>
            <person name="Kallberg Y."/>
            <person name="Tangrot J."/>
            <person name="Rosling A."/>
        </authorList>
    </citation>
    <scope>NUCLEOTIDE SEQUENCE [LARGE SCALE GENOMIC DNA]</scope>
    <source>
        <strain evidence="1 2">120-4 pot B 10/14</strain>
    </source>
</reference>
<proteinExistence type="predicted"/>
<keyword evidence="2" id="KW-1185">Reference proteome</keyword>
<protein>
    <submittedName>
        <fullName evidence="1">9201_t:CDS:1</fullName>
    </submittedName>
</protein>
<name>A0ABN7UVE0_GIGMA</name>
<evidence type="ECO:0000313" key="2">
    <source>
        <dbReference type="Proteomes" id="UP000789901"/>
    </source>
</evidence>